<comment type="cofactor">
    <cofactor evidence="1">
        <name>[4Fe-4S] cluster</name>
        <dbReference type="ChEBI" id="CHEBI:49883"/>
    </cofactor>
</comment>
<evidence type="ECO:0000259" key="11">
    <source>
        <dbReference type="PROSITE" id="PS51918"/>
    </source>
</evidence>
<evidence type="ECO:0000256" key="4">
    <source>
        <dbReference type="ARBA" id="ARBA00022490"/>
    </source>
</evidence>
<dbReference type="SFLD" id="SFLDS00029">
    <property type="entry name" value="Radical_SAM"/>
    <property type="match status" value="1"/>
</dbReference>
<reference evidence="12 13" key="1">
    <citation type="journal article" date="2008" name="Virology">
        <title>Characterization of Pseudomonas chlororaphis myovirus 201varphi2-1 via genomic sequencing, mass spectrometry, and electron microscopy.</title>
        <authorList>
            <person name="Thomas J.A."/>
            <person name="Rolando M.R."/>
            <person name="Carroll C.A."/>
            <person name="Shen P.S."/>
            <person name="Belnap D.M."/>
            <person name="Weintraub S.T."/>
            <person name="Serwer P."/>
            <person name="Hardies S.C."/>
        </authorList>
    </citation>
    <scope>NUCLEOTIDE SEQUENCE</scope>
</reference>
<organism evidence="12 13">
    <name type="scientific">Pseudomonas phage 201phi2-1</name>
    <name type="common">Pseudomonas chlororaphis phage 201phi2-1</name>
    <dbReference type="NCBI Taxonomy" id="198110"/>
    <lineage>
        <taxon>Viruses</taxon>
        <taxon>Duplodnaviria</taxon>
        <taxon>Heunggongvirae</taxon>
        <taxon>Uroviricota</taxon>
        <taxon>Caudoviricetes</taxon>
        <taxon>Chimalliviridae</taxon>
        <taxon>Serwervirus</taxon>
        <taxon>Serwervirus 201phi21</taxon>
    </lineage>
</organism>
<dbReference type="InterPro" id="IPR013785">
    <property type="entry name" value="Aldolase_TIM"/>
</dbReference>
<dbReference type="SUPFAM" id="SSF102114">
    <property type="entry name" value="Radical SAM enzymes"/>
    <property type="match status" value="1"/>
</dbReference>
<evidence type="ECO:0000313" key="12">
    <source>
        <dbReference type="EMBL" id="ABY63257.1"/>
    </source>
</evidence>
<keyword evidence="9" id="KW-0408">Iron</keyword>
<keyword evidence="10" id="KW-0411">Iron-sulfur</keyword>
<dbReference type="InterPro" id="IPR040072">
    <property type="entry name" value="Methyltransferase_A"/>
</dbReference>
<sequence length="302" mass="35007">MQSQLIYTTHQSELDRSVNFERKFEDHTGRLEARFVQRVDDYFIVYLSSQTGCKQACRMCWLTATGQTDSRDVTVQEYFEQAERVFDHYIDMVRNNHVGSAATKVHFNFMARGEPLANKHFVENADEILRGLKRMAEQWGLEAKFLISTIWPKEFGFTKLTDVFTDPEVYPELYYSLYSLNPKFRKQWLPKAAAPETALDELKCWQEATGKTPKIHYAFINDQNDSIGDVKAIIDEIKEVGLKVNWNIVRYNPPEGHYSKEPVEGHVKYLHGFIQRHLPDAKVKLIPRVGTDVKASCGTFLK</sequence>
<dbReference type="PROSITE" id="PS51918">
    <property type="entry name" value="RADICAL_SAM"/>
    <property type="match status" value="1"/>
</dbReference>
<dbReference type="OrthoDB" id="14749at10239"/>
<dbReference type="PIRSF" id="PIRSF006004">
    <property type="entry name" value="CHP00048"/>
    <property type="match status" value="1"/>
</dbReference>
<proteinExistence type="predicted"/>
<evidence type="ECO:0000256" key="8">
    <source>
        <dbReference type="ARBA" id="ARBA00022723"/>
    </source>
</evidence>
<dbReference type="RefSeq" id="YP_001957153.1">
    <property type="nucleotide sequence ID" value="NC_010821.1"/>
</dbReference>
<dbReference type="InterPro" id="IPR007197">
    <property type="entry name" value="rSAM"/>
</dbReference>
<evidence type="ECO:0000256" key="5">
    <source>
        <dbReference type="ARBA" id="ARBA00022603"/>
    </source>
</evidence>
<evidence type="ECO:0000256" key="2">
    <source>
        <dbReference type="ARBA" id="ARBA00004496"/>
    </source>
</evidence>
<dbReference type="GO" id="GO:0030488">
    <property type="term" value="P:tRNA methylation"/>
    <property type="evidence" value="ECO:0007669"/>
    <property type="project" value="TreeGrafter"/>
</dbReference>
<dbReference type="GO" id="GO:0008173">
    <property type="term" value="F:RNA methyltransferase activity"/>
    <property type="evidence" value="ECO:0007669"/>
    <property type="project" value="InterPro"/>
</dbReference>
<evidence type="ECO:0000313" key="13">
    <source>
        <dbReference type="Proteomes" id="UP000002421"/>
    </source>
</evidence>
<evidence type="ECO:0000256" key="3">
    <source>
        <dbReference type="ARBA" id="ARBA00022485"/>
    </source>
</evidence>
<dbReference type="KEGG" id="vg:6372529"/>
<evidence type="ECO:0000256" key="9">
    <source>
        <dbReference type="ARBA" id="ARBA00023004"/>
    </source>
</evidence>
<keyword evidence="7" id="KW-0949">S-adenosyl-L-methionine</keyword>
<evidence type="ECO:0000256" key="6">
    <source>
        <dbReference type="ARBA" id="ARBA00022679"/>
    </source>
</evidence>
<keyword evidence="3" id="KW-0004">4Fe-4S</keyword>
<gene>
    <name evidence="12" type="ORF">201phi2-1p434</name>
</gene>
<dbReference type="Proteomes" id="UP000002421">
    <property type="component" value="Segment"/>
</dbReference>
<keyword evidence="6" id="KW-0808">Transferase</keyword>
<feature type="domain" description="Radical SAM core" evidence="11">
    <location>
        <begin position="39"/>
        <end position="296"/>
    </location>
</feature>
<comment type="subcellular location">
    <subcellularLocation>
        <location evidence="2">Cytoplasm</location>
    </subcellularLocation>
</comment>
<dbReference type="EMBL" id="EU197055">
    <property type="protein sequence ID" value="ABY63257.1"/>
    <property type="molecule type" value="Genomic_DNA"/>
</dbReference>
<dbReference type="InterPro" id="IPR004383">
    <property type="entry name" value="rRNA_lsu_MTrfase_RlmN/Cfr"/>
</dbReference>
<dbReference type="GO" id="GO:0051539">
    <property type="term" value="F:4 iron, 4 sulfur cluster binding"/>
    <property type="evidence" value="ECO:0007669"/>
    <property type="project" value="UniProtKB-KW"/>
</dbReference>
<accession>B3FJU2</accession>
<keyword evidence="8" id="KW-0479">Metal-binding</keyword>
<dbReference type="Gene3D" id="3.20.20.70">
    <property type="entry name" value="Aldolase class I"/>
    <property type="match status" value="1"/>
</dbReference>
<keyword evidence="4" id="KW-0963">Cytoplasm</keyword>
<name>B3FJU2_BP201</name>
<keyword evidence="5" id="KW-0489">Methyltransferase</keyword>
<evidence type="ECO:0000256" key="7">
    <source>
        <dbReference type="ARBA" id="ARBA00022691"/>
    </source>
</evidence>
<protein>
    <recommendedName>
        <fullName evidence="11">Radical SAM core domain-containing protein</fullName>
    </recommendedName>
</protein>
<organismHost>
    <name type="scientific">Pseudomonas chlororaphis</name>
    <dbReference type="NCBI Taxonomy" id="587753"/>
</organismHost>
<evidence type="ECO:0000256" key="1">
    <source>
        <dbReference type="ARBA" id="ARBA00001966"/>
    </source>
</evidence>
<dbReference type="GO" id="GO:0046872">
    <property type="term" value="F:metal ion binding"/>
    <property type="evidence" value="ECO:0007669"/>
    <property type="project" value="UniProtKB-KW"/>
</dbReference>
<dbReference type="GO" id="GO:0070475">
    <property type="term" value="P:rRNA base methylation"/>
    <property type="evidence" value="ECO:0007669"/>
    <property type="project" value="TreeGrafter"/>
</dbReference>
<dbReference type="InterPro" id="IPR058240">
    <property type="entry name" value="rSAM_sf"/>
</dbReference>
<keyword evidence="13" id="KW-1185">Reference proteome</keyword>
<dbReference type="PANTHER" id="PTHR30544:SF5">
    <property type="entry name" value="RADICAL SAM CORE DOMAIN-CONTAINING PROTEIN"/>
    <property type="match status" value="1"/>
</dbReference>
<dbReference type="PANTHER" id="PTHR30544">
    <property type="entry name" value="23S RRNA METHYLTRANSFERASE"/>
    <property type="match status" value="1"/>
</dbReference>
<evidence type="ECO:0000256" key="10">
    <source>
        <dbReference type="ARBA" id="ARBA00023014"/>
    </source>
</evidence>